<evidence type="ECO:0000313" key="5">
    <source>
        <dbReference type="EMBL" id="CCF57735.1"/>
    </source>
</evidence>
<evidence type="ECO:0000313" key="6">
    <source>
        <dbReference type="Proteomes" id="UP000005220"/>
    </source>
</evidence>
<proteinExistence type="predicted"/>
<dbReference type="PANTHER" id="PTHR23319:SF4">
    <property type="entry name" value="GRAM DOMAIN CONTAINING 1B, ISOFORM E"/>
    <property type="match status" value="1"/>
</dbReference>
<dbReference type="AlphaFoldDB" id="H2ATN5"/>
<dbReference type="Pfam" id="PF16016">
    <property type="entry name" value="VASt"/>
    <property type="match status" value="1"/>
</dbReference>
<keyword evidence="2 3" id="KW-0472">Membrane</keyword>
<reference evidence="5 6" key="1">
    <citation type="journal article" date="2011" name="Proc. Natl. Acad. Sci. U.S.A.">
        <title>Evolutionary erosion of yeast sex chromosomes by mating-type switching accidents.</title>
        <authorList>
            <person name="Gordon J.L."/>
            <person name="Armisen D."/>
            <person name="Proux-Wera E."/>
            <person name="Oheigeartaigh S.S."/>
            <person name="Byrne K.P."/>
            <person name="Wolfe K.H."/>
        </authorList>
    </citation>
    <scope>NUCLEOTIDE SEQUENCE [LARGE SCALE GENOMIC DNA]</scope>
    <source>
        <strain evidence="6">ATCC 22294 / BCRC 22015 / CBS 2517 / CECT 1963 / NBRC 1671 / NRRL Y-8276</strain>
    </source>
</reference>
<dbReference type="PROSITE" id="PS51778">
    <property type="entry name" value="VAST"/>
    <property type="match status" value="1"/>
</dbReference>
<dbReference type="KEGG" id="kaf:KAFR_0D00880"/>
<dbReference type="Proteomes" id="UP000005220">
    <property type="component" value="Chromosome 4"/>
</dbReference>
<gene>
    <name evidence="5" type="primary">KAFR0D00880</name>
    <name evidence="5" type="ORF">KAFR_0D00880</name>
</gene>
<evidence type="ECO:0000259" key="4">
    <source>
        <dbReference type="PROSITE" id="PS51778"/>
    </source>
</evidence>
<dbReference type="InParanoid" id="H2ATN5"/>
<dbReference type="EMBL" id="HE650824">
    <property type="protein sequence ID" value="CCF57735.1"/>
    <property type="molecule type" value="Genomic_DNA"/>
</dbReference>
<feature type="transmembrane region" description="Helical" evidence="3">
    <location>
        <begin position="397"/>
        <end position="419"/>
    </location>
</feature>
<dbReference type="GO" id="GO:0005886">
    <property type="term" value="C:plasma membrane"/>
    <property type="evidence" value="ECO:0007669"/>
    <property type="project" value="TreeGrafter"/>
</dbReference>
<name>H2ATN5_KAZAF</name>
<dbReference type="GO" id="GO:0032934">
    <property type="term" value="F:sterol binding"/>
    <property type="evidence" value="ECO:0007669"/>
    <property type="project" value="TreeGrafter"/>
</dbReference>
<evidence type="ECO:0000256" key="3">
    <source>
        <dbReference type="SAM" id="Phobius"/>
    </source>
</evidence>
<feature type="domain" description="VASt" evidence="4">
    <location>
        <begin position="187"/>
        <end position="354"/>
    </location>
</feature>
<dbReference type="RefSeq" id="XP_003956870.1">
    <property type="nucleotide sequence ID" value="XM_003956821.1"/>
</dbReference>
<organism evidence="5 6">
    <name type="scientific">Kazachstania africana (strain ATCC 22294 / BCRC 22015 / CBS 2517 / CECT 1963 / NBRC 1671 / NRRL Y-8276)</name>
    <name type="common">Yeast</name>
    <name type="synonym">Kluyveromyces africanus</name>
    <dbReference type="NCBI Taxonomy" id="1071382"/>
    <lineage>
        <taxon>Eukaryota</taxon>
        <taxon>Fungi</taxon>
        <taxon>Dikarya</taxon>
        <taxon>Ascomycota</taxon>
        <taxon>Saccharomycotina</taxon>
        <taxon>Saccharomycetes</taxon>
        <taxon>Saccharomycetales</taxon>
        <taxon>Saccharomycetaceae</taxon>
        <taxon>Kazachstania</taxon>
    </lineage>
</organism>
<keyword evidence="6" id="KW-1185">Reference proteome</keyword>
<dbReference type="GO" id="GO:0120015">
    <property type="term" value="F:sterol transfer activity"/>
    <property type="evidence" value="ECO:0007669"/>
    <property type="project" value="TreeGrafter"/>
</dbReference>
<evidence type="ECO:0000256" key="2">
    <source>
        <dbReference type="ARBA" id="ARBA00023136"/>
    </source>
</evidence>
<dbReference type="PANTHER" id="PTHR23319">
    <property type="entry name" value="GRAM DOMAIN CONTAINING 1B, ISOFORM E"/>
    <property type="match status" value="1"/>
</dbReference>
<keyword evidence="3" id="KW-0812">Transmembrane</keyword>
<dbReference type="GeneID" id="13885693"/>
<accession>H2ATN5</accession>
<dbReference type="InterPro" id="IPR031968">
    <property type="entry name" value="VASt"/>
</dbReference>
<dbReference type="InterPro" id="IPR051482">
    <property type="entry name" value="Cholesterol_transport"/>
</dbReference>
<evidence type="ECO:0000256" key="1">
    <source>
        <dbReference type="ARBA" id="ARBA00004586"/>
    </source>
</evidence>
<keyword evidence="3" id="KW-1133">Transmembrane helix</keyword>
<dbReference type="eggNOG" id="KOG1032">
    <property type="taxonomic scope" value="Eukaryota"/>
</dbReference>
<dbReference type="GO" id="GO:0005789">
    <property type="term" value="C:endoplasmic reticulum membrane"/>
    <property type="evidence" value="ECO:0007669"/>
    <property type="project" value="UniProtKB-SubCell"/>
</dbReference>
<dbReference type="GO" id="GO:0005739">
    <property type="term" value="C:mitochondrion"/>
    <property type="evidence" value="ECO:0007669"/>
    <property type="project" value="TreeGrafter"/>
</dbReference>
<protein>
    <recommendedName>
        <fullName evidence="4">VASt domain-containing protein</fullName>
    </recommendedName>
</protein>
<dbReference type="GO" id="GO:0032366">
    <property type="term" value="P:intracellular sterol transport"/>
    <property type="evidence" value="ECO:0007669"/>
    <property type="project" value="TreeGrafter"/>
</dbReference>
<comment type="subcellular location">
    <subcellularLocation>
        <location evidence="1">Endoplasmic reticulum membrane</location>
    </subcellularLocation>
</comment>
<dbReference type="HOGENOM" id="CLU_577547_0_0_1"/>
<dbReference type="GO" id="GO:0032541">
    <property type="term" value="C:cortical endoplasmic reticulum"/>
    <property type="evidence" value="ECO:0007669"/>
    <property type="project" value="TreeGrafter"/>
</dbReference>
<sequence>MTDSTLHYSDTENWNTIPDVSTKSNNSDFNYLLKDNNNQQIEITIKNSEFKIKKFKDMNNLKSRPSFPEVSNDVSNSTKDADLIVSHGDAMESVNDIIRTHIRPAISRGTDIINYSIAKMPSNETDDLEIDQVIRSIDDLSSNATSNTTLLLKEVHHFKKNSGYNYKGPMVRDSSVPVPPFPEIMDNETILNEFEFPCPPGLLFEIIFSESNTQFQLEFLKRLDSSNITPFDEFINDERVYSYLKQLHFPVGPKSTICEAKDIIVYKDLMKGIELRNITRTPNIPSGKSFVIVTRYLFSWNEQGNGCDLRISYWIEWSNKSWIKNMIEANCKSGLLDAIKEFSELIEKYFNEKTEVVALQVEENVEEPIKMENVSKPHPEVKELKKQTTVIRDNTNWANSLIPVISIVLIILLVFNLLMMIKLSRSINKFCKILMLQTDPRIKTLTSQLADADNEKGSRHLIGTLLNLIDDYI</sequence>
<dbReference type="OrthoDB" id="2162691at2759"/>
<dbReference type="GO" id="GO:0140268">
    <property type="term" value="C:endoplasmic reticulum-plasma membrane contact site"/>
    <property type="evidence" value="ECO:0007669"/>
    <property type="project" value="TreeGrafter"/>
</dbReference>